<dbReference type="PROSITE" id="PS50894">
    <property type="entry name" value="HPT"/>
    <property type="match status" value="1"/>
</dbReference>
<evidence type="ECO:0000256" key="3">
    <source>
        <dbReference type="ARBA" id="ARBA00022553"/>
    </source>
</evidence>
<protein>
    <recommendedName>
        <fullName evidence="2">histidine kinase</fullName>
        <ecNumber evidence="2">2.7.13.3</ecNumber>
    </recommendedName>
</protein>
<dbReference type="InterPro" id="IPR008207">
    <property type="entry name" value="Sig_transdc_His_kin_Hpt_dom"/>
</dbReference>
<keyword evidence="3 7" id="KW-0597">Phosphoprotein</keyword>
<dbReference type="PRINTS" id="PR00344">
    <property type="entry name" value="BCTRLSENSOR"/>
</dbReference>
<dbReference type="KEGG" id="orp:MOP44_22970"/>
<dbReference type="SMART" id="SM00387">
    <property type="entry name" value="HATPase_c"/>
    <property type="match status" value="1"/>
</dbReference>
<dbReference type="PANTHER" id="PTHR43395:SF1">
    <property type="entry name" value="CHEMOTAXIS PROTEIN CHEA"/>
    <property type="match status" value="1"/>
</dbReference>
<dbReference type="InterPro" id="IPR036641">
    <property type="entry name" value="HPT_dom_sf"/>
</dbReference>
<dbReference type="Pfam" id="PF02518">
    <property type="entry name" value="HATPase_c"/>
    <property type="match status" value="1"/>
</dbReference>
<dbReference type="InterPro" id="IPR005467">
    <property type="entry name" value="His_kinase_dom"/>
</dbReference>
<dbReference type="InterPro" id="IPR011006">
    <property type="entry name" value="CheY-like_superfamily"/>
</dbReference>
<sequence length="764" mass="82230">MSTGLEDSSLFDLFRMEAEEQVCILQTELMQLESEAQSPSRLEKLMRASHSLKGAARIVGLTSIVSLTHAMEDRFVAAQHGATLDSSDVDRMLAATDWLAKLQSVGESEVNQWLEENTAGIEACAAAVQGQEGGPAESAAPMAAAPGAVEPAQPAEPTEAARAPTTKPVADVAPSAPRATEGVERDIFAAPGKDERSVRERTVRLTTDRFDHLLSLSAETLVAARQLAGWGETLDRNHRAMNKALQMLEDDAGGSTQARTTVRNELERQVAVLATQIADLDAVSRANERTAERLYRAVLGGRLRPFSEGVTGVPRLVRDTARELGKAVKLEMTGETTRVDRDILDKLEAPISHLVTNAIDHGIELPANRLVAGKPAEATLRIHAGHENGRLVITVRDDGNGIDPEQIRQRVIKRNLARAETVAGLTEAEVLEFLFLPGFSTRDVASHLSGRGVGLNVVQSMVQEAGGAVTVSSTLGAGTMFRLTLPITRSVIRAIRVLAEGEMFSVPMVRIDHVMHQEPEGDAEKLHVTWNGRAHPVVPLAALLGLSDQPLPRGPVPMLLSGGFAFAVERLVDQAELSVRRLDPRLGKIPGVSAASLDENGYPLLILDVEDLIQTAAGTPTTTSAAQHDDSIAPHILVVDDSHTVREMERRLLVKAGYAVSTAQNGQEAWNLLRLNEYDLLISDVDMPQMNGIELVTRVRANPRLGRMPVIILSYKDRAEDRQRGLDAGADFYLTKGSFDNGSFLQAVVDLVGDAAPLASGGAA</sequence>
<dbReference type="Pfam" id="PF01627">
    <property type="entry name" value="Hpt"/>
    <property type="match status" value="1"/>
</dbReference>
<dbReference type="Pfam" id="PF00072">
    <property type="entry name" value="Response_reg"/>
    <property type="match status" value="1"/>
</dbReference>
<evidence type="ECO:0000259" key="9">
    <source>
        <dbReference type="PROSITE" id="PS50109"/>
    </source>
</evidence>
<evidence type="ECO:0000256" key="6">
    <source>
        <dbReference type="PROSITE-ProRule" id="PRU00110"/>
    </source>
</evidence>
<keyword evidence="4" id="KW-0808">Transferase</keyword>
<organism evidence="12 13">
    <name type="scientific">Occallatibacter riparius</name>
    <dbReference type="NCBI Taxonomy" id="1002689"/>
    <lineage>
        <taxon>Bacteria</taxon>
        <taxon>Pseudomonadati</taxon>
        <taxon>Acidobacteriota</taxon>
        <taxon>Terriglobia</taxon>
        <taxon>Terriglobales</taxon>
        <taxon>Acidobacteriaceae</taxon>
        <taxon>Occallatibacter</taxon>
    </lineage>
</organism>
<dbReference type="RefSeq" id="WP_260792751.1">
    <property type="nucleotide sequence ID" value="NZ_CP093313.1"/>
</dbReference>
<evidence type="ECO:0000259" key="11">
    <source>
        <dbReference type="PROSITE" id="PS50894"/>
    </source>
</evidence>
<dbReference type="Gene3D" id="3.40.50.2300">
    <property type="match status" value="1"/>
</dbReference>
<evidence type="ECO:0000259" key="10">
    <source>
        <dbReference type="PROSITE" id="PS50110"/>
    </source>
</evidence>
<dbReference type="SMART" id="SM00448">
    <property type="entry name" value="REC"/>
    <property type="match status" value="1"/>
</dbReference>
<dbReference type="InterPro" id="IPR001789">
    <property type="entry name" value="Sig_transdc_resp-reg_receiver"/>
</dbReference>
<evidence type="ECO:0000256" key="2">
    <source>
        <dbReference type="ARBA" id="ARBA00012438"/>
    </source>
</evidence>
<dbReference type="GO" id="GO:0000155">
    <property type="term" value="F:phosphorelay sensor kinase activity"/>
    <property type="evidence" value="ECO:0007669"/>
    <property type="project" value="UniProtKB-ARBA"/>
</dbReference>
<name>A0A9J7BKR0_9BACT</name>
<dbReference type="GO" id="GO:0006935">
    <property type="term" value="P:chemotaxis"/>
    <property type="evidence" value="ECO:0007669"/>
    <property type="project" value="InterPro"/>
</dbReference>
<dbReference type="Gene3D" id="2.30.30.40">
    <property type="entry name" value="SH3 Domains"/>
    <property type="match status" value="1"/>
</dbReference>
<dbReference type="SUPFAM" id="SSF52172">
    <property type="entry name" value="CheY-like"/>
    <property type="match status" value="1"/>
</dbReference>
<dbReference type="InterPro" id="IPR004358">
    <property type="entry name" value="Sig_transdc_His_kin-like_C"/>
</dbReference>
<dbReference type="SUPFAM" id="SSF50341">
    <property type="entry name" value="CheW-like"/>
    <property type="match status" value="1"/>
</dbReference>
<dbReference type="SMART" id="SM00260">
    <property type="entry name" value="CheW"/>
    <property type="match status" value="1"/>
</dbReference>
<feature type="modified residue" description="Phosphohistidine" evidence="6">
    <location>
        <position position="50"/>
    </location>
</feature>
<keyword evidence="5" id="KW-0418">Kinase</keyword>
<dbReference type="SMART" id="SM00073">
    <property type="entry name" value="HPT"/>
    <property type="match status" value="1"/>
</dbReference>
<evidence type="ECO:0000256" key="7">
    <source>
        <dbReference type="PROSITE-ProRule" id="PRU00169"/>
    </source>
</evidence>
<feature type="compositionally biased region" description="Basic and acidic residues" evidence="8">
    <location>
        <begin position="181"/>
        <end position="196"/>
    </location>
</feature>
<dbReference type="Pfam" id="PF01584">
    <property type="entry name" value="CheW"/>
    <property type="match status" value="1"/>
</dbReference>
<reference evidence="12" key="1">
    <citation type="submission" date="2021-04" db="EMBL/GenBank/DDBJ databases">
        <title>Phylogenetic analysis of Acidobacteriaceae.</title>
        <authorList>
            <person name="Qiu L."/>
            <person name="Zhang Q."/>
        </authorList>
    </citation>
    <scope>NUCLEOTIDE SEQUENCE</scope>
    <source>
        <strain evidence="12">DSM 25168</strain>
    </source>
</reference>
<dbReference type="EMBL" id="CP093313">
    <property type="protein sequence ID" value="UWZ83416.1"/>
    <property type="molecule type" value="Genomic_DNA"/>
</dbReference>
<dbReference type="FunFam" id="3.30.565.10:FF:000016">
    <property type="entry name" value="Chemotaxis protein CheA, putative"/>
    <property type="match status" value="1"/>
</dbReference>
<comment type="catalytic activity">
    <reaction evidence="1">
        <text>ATP + protein L-histidine = ADP + protein N-phospho-L-histidine.</text>
        <dbReference type="EC" id="2.7.13.3"/>
    </reaction>
</comment>
<dbReference type="InterPro" id="IPR036890">
    <property type="entry name" value="HATPase_C_sf"/>
</dbReference>
<dbReference type="EC" id="2.7.13.3" evidence="2"/>
<dbReference type="InterPro" id="IPR036061">
    <property type="entry name" value="CheW-like_dom_sf"/>
</dbReference>
<proteinExistence type="predicted"/>
<dbReference type="Gene3D" id="1.20.120.160">
    <property type="entry name" value="HPT domain"/>
    <property type="match status" value="1"/>
</dbReference>
<dbReference type="PROSITE" id="PS50109">
    <property type="entry name" value="HIS_KIN"/>
    <property type="match status" value="1"/>
</dbReference>
<dbReference type="InterPro" id="IPR002545">
    <property type="entry name" value="CheW-lke_dom"/>
</dbReference>
<feature type="domain" description="Response regulatory" evidence="10">
    <location>
        <begin position="635"/>
        <end position="751"/>
    </location>
</feature>
<dbReference type="CDD" id="cd00088">
    <property type="entry name" value="HPT"/>
    <property type="match status" value="1"/>
</dbReference>
<feature type="modified residue" description="4-aspartylphosphate" evidence="7">
    <location>
        <position position="684"/>
    </location>
</feature>
<evidence type="ECO:0000313" key="13">
    <source>
        <dbReference type="Proteomes" id="UP001059380"/>
    </source>
</evidence>
<feature type="domain" description="HPt" evidence="11">
    <location>
        <begin position="3"/>
        <end position="113"/>
    </location>
</feature>
<dbReference type="Proteomes" id="UP001059380">
    <property type="component" value="Chromosome"/>
</dbReference>
<dbReference type="Gene3D" id="3.30.565.10">
    <property type="entry name" value="Histidine kinase-like ATPase, C-terminal domain"/>
    <property type="match status" value="1"/>
</dbReference>
<keyword evidence="13" id="KW-1185">Reference proteome</keyword>
<evidence type="ECO:0000256" key="4">
    <source>
        <dbReference type="ARBA" id="ARBA00022679"/>
    </source>
</evidence>
<evidence type="ECO:0000256" key="5">
    <source>
        <dbReference type="ARBA" id="ARBA00022777"/>
    </source>
</evidence>
<dbReference type="AlphaFoldDB" id="A0A9J7BKR0"/>
<feature type="domain" description="Histidine kinase" evidence="9">
    <location>
        <begin position="229"/>
        <end position="489"/>
    </location>
</feature>
<feature type="compositionally biased region" description="Low complexity" evidence="8">
    <location>
        <begin position="134"/>
        <end position="168"/>
    </location>
</feature>
<dbReference type="SUPFAM" id="SSF47226">
    <property type="entry name" value="Histidine-containing phosphotransfer domain, HPT domain"/>
    <property type="match status" value="1"/>
</dbReference>
<evidence type="ECO:0000313" key="12">
    <source>
        <dbReference type="EMBL" id="UWZ83416.1"/>
    </source>
</evidence>
<dbReference type="InterPro" id="IPR003594">
    <property type="entry name" value="HATPase_dom"/>
</dbReference>
<gene>
    <name evidence="12" type="ORF">MOP44_22970</name>
</gene>
<feature type="region of interest" description="Disordered" evidence="8">
    <location>
        <begin position="132"/>
        <end position="196"/>
    </location>
</feature>
<dbReference type="PROSITE" id="PS50110">
    <property type="entry name" value="RESPONSE_REGULATORY"/>
    <property type="match status" value="1"/>
</dbReference>
<accession>A0A9J7BKR0</accession>
<evidence type="ECO:0000256" key="1">
    <source>
        <dbReference type="ARBA" id="ARBA00000085"/>
    </source>
</evidence>
<dbReference type="PANTHER" id="PTHR43395">
    <property type="entry name" value="SENSOR HISTIDINE KINASE CHEA"/>
    <property type="match status" value="1"/>
</dbReference>
<dbReference type="SUPFAM" id="SSF55874">
    <property type="entry name" value="ATPase domain of HSP90 chaperone/DNA topoisomerase II/histidine kinase"/>
    <property type="match status" value="1"/>
</dbReference>
<dbReference type="InterPro" id="IPR051315">
    <property type="entry name" value="Bact_Chemotaxis_CheA"/>
</dbReference>
<evidence type="ECO:0000256" key="8">
    <source>
        <dbReference type="SAM" id="MobiDB-lite"/>
    </source>
</evidence>